<dbReference type="HAMAP" id="MF_02088">
    <property type="entry name" value="Q_prec_transport"/>
    <property type="match status" value="1"/>
</dbReference>
<name>A0ABX8QHF1_PSECO</name>
<dbReference type="PANTHER" id="PTHR34300">
    <property type="entry name" value="QUEUOSINE PRECURSOR TRANSPORTER-RELATED"/>
    <property type="match status" value="1"/>
</dbReference>
<feature type="transmembrane region" description="Helical" evidence="1">
    <location>
        <begin position="83"/>
        <end position="109"/>
    </location>
</feature>
<protein>
    <recommendedName>
        <fullName evidence="1">Probable queuosine precursor transporter</fullName>
        <shortName evidence="1">Q precursor transporter</shortName>
    </recommendedName>
</protein>
<dbReference type="Proteomes" id="UP000824066">
    <property type="component" value="Chromosome"/>
</dbReference>
<feature type="transmembrane region" description="Helical" evidence="1">
    <location>
        <begin position="115"/>
        <end position="134"/>
    </location>
</feature>
<dbReference type="NCBIfam" id="TIGR00697">
    <property type="entry name" value="queuosine precursor transporter"/>
    <property type="match status" value="1"/>
</dbReference>
<comment type="function">
    <text evidence="1">Involved in the import of queuosine (Q) precursors, required for Q precursor salvage.</text>
</comment>
<gene>
    <name evidence="2" type="ORF">KSS97_03250</name>
</gene>
<sequence length="292" mass="33177">MVDNREAENSKYKLVGFENSKNLAIVMVISTGRVIKLKLAKLVKSEIMDDLTKAEVREIYRKFYSGGATLSAYEMGDRHERSWLVYLALSFMLFALYVLANISAAKLIYIEQFDVVITLGIFLYPLTFLVVDILNEYYGLRLAKKSIWFVCVGNVFILVALSVTSWFPGLSSWQLDSSYERVVAHVSSVLLASSVSFVISEYVNSYLLSKIKKLTSSRYLFLRVLLSTCFAVVIDSFLFCFIAFYGSLTNDEILKIVYVQIAIKMCFAVFNVFPAYAARSLFKRYVVEAQPA</sequence>
<comment type="subcellular location">
    <subcellularLocation>
        <location evidence="1">Cell inner membrane</location>
        <topology evidence="1">Multi-pass membrane protein</topology>
    </subcellularLocation>
</comment>
<feature type="transmembrane region" description="Helical" evidence="1">
    <location>
        <begin position="220"/>
        <end position="245"/>
    </location>
</feature>
<dbReference type="InterPro" id="IPR003744">
    <property type="entry name" value="YhhQ"/>
</dbReference>
<keyword evidence="1" id="KW-0813">Transport</keyword>
<dbReference type="EMBL" id="CP077080">
    <property type="protein sequence ID" value="QXI53987.1"/>
    <property type="molecule type" value="Genomic_DNA"/>
</dbReference>
<evidence type="ECO:0000313" key="2">
    <source>
        <dbReference type="EMBL" id="QXI53987.1"/>
    </source>
</evidence>
<organism evidence="2 3">
    <name type="scientific">Pseudomonas canavaninivorans</name>
    <dbReference type="NCBI Taxonomy" id="2842348"/>
    <lineage>
        <taxon>Bacteria</taxon>
        <taxon>Pseudomonadati</taxon>
        <taxon>Pseudomonadota</taxon>
        <taxon>Gammaproteobacteria</taxon>
        <taxon>Pseudomonadales</taxon>
        <taxon>Pseudomonadaceae</taxon>
        <taxon>Pseudomonas</taxon>
    </lineage>
</organism>
<keyword evidence="1" id="KW-0997">Cell inner membrane</keyword>
<comment type="similarity">
    <text evidence="1">Belongs to the vitamin uptake transporter (VUT/ECF) (TC 2.A.88) family. Q precursor transporter subfamily.</text>
</comment>
<evidence type="ECO:0000256" key="1">
    <source>
        <dbReference type="HAMAP-Rule" id="MF_02088"/>
    </source>
</evidence>
<feature type="transmembrane region" description="Helical" evidence="1">
    <location>
        <begin position="257"/>
        <end position="277"/>
    </location>
</feature>
<feature type="transmembrane region" description="Helical" evidence="1">
    <location>
        <begin position="187"/>
        <end position="208"/>
    </location>
</feature>
<dbReference type="RefSeq" id="WP_217861082.1">
    <property type="nucleotide sequence ID" value="NZ_CP077080.1"/>
</dbReference>
<dbReference type="Pfam" id="PF02592">
    <property type="entry name" value="Vut_1"/>
    <property type="match status" value="1"/>
</dbReference>
<dbReference type="PANTHER" id="PTHR34300:SF2">
    <property type="entry name" value="QUEUOSINE PRECURSOR TRANSPORTER-RELATED"/>
    <property type="match status" value="1"/>
</dbReference>
<keyword evidence="1" id="KW-1003">Cell membrane</keyword>
<keyword evidence="1" id="KW-1133">Transmembrane helix</keyword>
<keyword evidence="3" id="KW-1185">Reference proteome</keyword>
<accession>A0ABX8QHF1</accession>
<keyword evidence="1" id="KW-0812">Transmembrane</keyword>
<proteinExistence type="inferred from homology"/>
<reference evidence="2 3" key="1">
    <citation type="journal article" date="2021" name="Microorganisms">
        <title>The Ever-Expanding Pseudomonas Genus: Description of 43 New Species and Partition of the Pseudomonas putida Group.</title>
        <authorList>
            <person name="Girard L."/>
            <person name="Lood C."/>
            <person name="Hofte M."/>
            <person name="Vandamme P."/>
            <person name="Rokni-Zadeh H."/>
            <person name="van Noort V."/>
            <person name="Lavigne R."/>
            <person name="De Mot R."/>
        </authorList>
    </citation>
    <scope>NUCLEOTIDE SEQUENCE [LARGE SCALE GENOMIC DNA]</scope>
    <source>
        <strain evidence="2 3">SWRI17</strain>
    </source>
</reference>
<keyword evidence="1" id="KW-0472">Membrane</keyword>
<feature type="transmembrane region" description="Helical" evidence="1">
    <location>
        <begin position="146"/>
        <end position="167"/>
    </location>
</feature>
<evidence type="ECO:0000313" key="3">
    <source>
        <dbReference type="Proteomes" id="UP000824066"/>
    </source>
</evidence>